<evidence type="ECO:0000313" key="3">
    <source>
        <dbReference type="EMBL" id="MCO6042404.1"/>
    </source>
</evidence>
<name>A0A9X2JH00_9BACT</name>
<dbReference type="AlphaFoldDB" id="A0A9X2JH00"/>
<keyword evidence="4" id="KW-1185">Reference proteome</keyword>
<dbReference type="RefSeq" id="WP_252850504.1">
    <property type="nucleotide sequence ID" value="NZ_JAMXLR010000003.1"/>
</dbReference>
<organism evidence="3 4">
    <name type="scientific">Aeoliella straminimaris</name>
    <dbReference type="NCBI Taxonomy" id="2954799"/>
    <lineage>
        <taxon>Bacteria</taxon>
        <taxon>Pseudomonadati</taxon>
        <taxon>Planctomycetota</taxon>
        <taxon>Planctomycetia</taxon>
        <taxon>Pirellulales</taxon>
        <taxon>Lacipirellulaceae</taxon>
        <taxon>Aeoliella</taxon>
    </lineage>
</organism>
<sequence length="149" mass="16568">MRSRHWFVYANDKQYGPYSDDQLNTLVEEHKIAPETLLRLDGGNEWRESKEVNGLWDPEEVGNPRLQDTLFVVECLFAGLLGVVAVYGSGNAIAGGGATVFVLVALKNRRDRAEMPHYTRRFLPKSVGGILFCVGCVAVMATAVWLAIR</sequence>
<dbReference type="InterPro" id="IPR025640">
    <property type="entry name" value="GYF_2"/>
</dbReference>
<feature type="domain" description="GYF" evidence="2">
    <location>
        <begin position="6"/>
        <end position="55"/>
    </location>
</feature>
<feature type="transmembrane region" description="Helical" evidence="1">
    <location>
        <begin position="76"/>
        <end position="106"/>
    </location>
</feature>
<evidence type="ECO:0000313" key="4">
    <source>
        <dbReference type="Proteomes" id="UP001155241"/>
    </source>
</evidence>
<proteinExistence type="predicted"/>
<dbReference type="Pfam" id="PF14237">
    <property type="entry name" value="GYF_2"/>
    <property type="match status" value="1"/>
</dbReference>
<reference evidence="3" key="1">
    <citation type="submission" date="2022-06" db="EMBL/GenBank/DDBJ databases">
        <title>Aeoliella straminimaris, a novel planctomycete from sediments.</title>
        <authorList>
            <person name="Vitorino I.R."/>
            <person name="Lage O.M."/>
        </authorList>
    </citation>
    <scope>NUCLEOTIDE SEQUENCE</scope>
    <source>
        <strain evidence="3">ICT_H6.2</strain>
    </source>
</reference>
<keyword evidence="1" id="KW-1133">Transmembrane helix</keyword>
<keyword evidence="1" id="KW-0472">Membrane</keyword>
<gene>
    <name evidence="3" type="ORF">NG895_00650</name>
</gene>
<evidence type="ECO:0000259" key="2">
    <source>
        <dbReference type="Pfam" id="PF14237"/>
    </source>
</evidence>
<dbReference type="EMBL" id="JAMXLR010000003">
    <property type="protein sequence ID" value="MCO6042404.1"/>
    <property type="molecule type" value="Genomic_DNA"/>
</dbReference>
<comment type="caution">
    <text evidence="3">The sequence shown here is derived from an EMBL/GenBank/DDBJ whole genome shotgun (WGS) entry which is preliminary data.</text>
</comment>
<dbReference type="Proteomes" id="UP001155241">
    <property type="component" value="Unassembled WGS sequence"/>
</dbReference>
<keyword evidence="1" id="KW-0812">Transmembrane</keyword>
<evidence type="ECO:0000256" key="1">
    <source>
        <dbReference type="SAM" id="Phobius"/>
    </source>
</evidence>
<protein>
    <submittedName>
        <fullName evidence="3">DUF4339 domain-containing protein</fullName>
    </submittedName>
</protein>
<feature type="transmembrane region" description="Helical" evidence="1">
    <location>
        <begin position="127"/>
        <end position="148"/>
    </location>
</feature>
<accession>A0A9X2JH00</accession>